<proteinExistence type="inferred from homology"/>
<gene>
    <name evidence="11" type="ORF">EWV63_15990</name>
</gene>
<dbReference type="PANTHER" id="PTHR48090">
    <property type="entry name" value="UNDECAPRENYL-PHOSPHATE 4-DEOXY-4-FORMAMIDO-L-ARABINOSE TRANSFERASE-RELATED"/>
    <property type="match status" value="1"/>
</dbReference>
<evidence type="ECO:0000256" key="5">
    <source>
        <dbReference type="ARBA" id="ARBA00022842"/>
    </source>
</evidence>
<comment type="cofactor">
    <cofactor evidence="1">
        <name>Mg(2+)</name>
        <dbReference type="ChEBI" id="CHEBI:18420"/>
    </cofactor>
</comment>
<dbReference type="InterPro" id="IPR029044">
    <property type="entry name" value="Nucleotide-diphossugar_trans"/>
</dbReference>
<evidence type="ECO:0000256" key="2">
    <source>
        <dbReference type="ARBA" id="ARBA00006739"/>
    </source>
</evidence>
<dbReference type="SUPFAM" id="SSF53448">
    <property type="entry name" value="Nucleotide-diphospho-sugar transferases"/>
    <property type="match status" value="1"/>
</dbReference>
<sequence>MSKVSVVIRCYNEEEHIGRLLSGIMEQTLQDIEIVIVDSGSTDATLAIASRYPVKIVSIKPDEFSFGRSLNRGCQAATGDFIVIASAHVYPVYQDWLEKMLEPFSDNNIALVYGKQRGNEITKYSEHQVFAKWFPEQSNYRQTHPFCNNANAAIRRSLWEKLPYDENLTGLEDLDWAKKILSIGYQIAYVAEAAIVHVHDETAKRIYNRYFREALAFKKIFPQEHFHIGDFTKLIVANLISDYYHAWHDGVVWKNFLSIPVFRLMQFWGTYRGFARHGVITSELKRTFYYPRMFSRPTHNLGGGVGERIIDYGKLTRENTIEKIHR</sequence>
<evidence type="ECO:0000259" key="10">
    <source>
        <dbReference type="Pfam" id="PF00535"/>
    </source>
</evidence>
<evidence type="ECO:0000256" key="3">
    <source>
        <dbReference type="ARBA" id="ARBA00022676"/>
    </source>
</evidence>
<dbReference type="CDD" id="cd00761">
    <property type="entry name" value="Glyco_tranf_GTA_type"/>
    <property type="match status" value="1"/>
</dbReference>
<evidence type="ECO:0000256" key="8">
    <source>
        <dbReference type="ARBA" id="ARBA00048689"/>
    </source>
</evidence>
<dbReference type="Pfam" id="PF00535">
    <property type="entry name" value="Glycos_transf_2"/>
    <property type="match status" value="1"/>
</dbReference>
<keyword evidence="3" id="KW-0328">Glycosyltransferase</keyword>
<evidence type="ECO:0000256" key="1">
    <source>
        <dbReference type="ARBA" id="ARBA00001946"/>
    </source>
</evidence>
<accession>A0A552AF48</accession>
<protein>
    <recommendedName>
        <fullName evidence="7">Glucosyl-3-phosphoglycerate synthase</fullName>
        <ecNumber evidence="6">2.4.1.266</ecNumber>
    </recommendedName>
</protein>
<dbReference type="InterPro" id="IPR001173">
    <property type="entry name" value="Glyco_trans_2-like"/>
</dbReference>
<feature type="domain" description="Glycosyltransferase 2-like" evidence="10">
    <location>
        <begin position="5"/>
        <end position="161"/>
    </location>
</feature>
<evidence type="ECO:0000256" key="7">
    <source>
        <dbReference type="ARBA" id="ARBA00040894"/>
    </source>
</evidence>
<name>A0A552AF48_MICAE</name>
<evidence type="ECO:0000256" key="4">
    <source>
        <dbReference type="ARBA" id="ARBA00022679"/>
    </source>
</evidence>
<keyword evidence="5" id="KW-0460">Magnesium</keyword>
<comment type="caution">
    <text evidence="11">The sequence shown here is derived from an EMBL/GenBank/DDBJ whole genome shotgun (WGS) entry which is preliminary data.</text>
</comment>
<dbReference type="Proteomes" id="UP000316280">
    <property type="component" value="Unassembled WGS sequence"/>
</dbReference>
<comment type="catalytic activity">
    <reaction evidence="9">
        <text>an NDP-alpha-D-glucose + (2R)-3-phosphoglycerate = (2R)-2-O-(alpha-D-glucopyranosyl)-3-phospho-glycerate + a ribonucleoside 5'-diphosphate + H(+)</text>
        <dbReference type="Rhea" id="RHEA:47244"/>
        <dbReference type="ChEBI" id="CHEBI:15378"/>
        <dbReference type="ChEBI" id="CHEBI:57930"/>
        <dbReference type="ChEBI" id="CHEBI:58272"/>
        <dbReference type="ChEBI" id="CHEBI:62600"/>
        <dbReference type="ChEBI" id="CHEBI:76533"/>
        <dbReference type="EC" id="2.4.1.266"/>
    </reaction>
    <physiologicalReaction direction="left-to-right" evidence="9">
        <dbReference type="Rhea" id="RHEA:47245"/>
    </physiologicalReaction>
</comment>
<dbReference type="AlphaFoldDB" id="A0A552AF48"/>
<dbReference type="EMBL" id="SFBR01000144">
    <property type="protein sequence ID" value="TRT84101.1"/>
    <property type="molecule type" value="Genomic_DNA"/>
</dbReference>
<organism evidence="11 12">
    <name type="scientific">Microcystis aeruginosa Ma_OC_H_19870700_S124</name>
    <dbReference type="NCBI Taxonomy" id="2486262"/>
    <lineage>
        <taxon>Bacteria</taxon>
        <taxon>Bacillati</taxon>
        <taxon>Cyanobacteriota</taxon>
        <taxon>Cyanophyceae</taxon>
        <taxon>Oscillatoriophycideae</taxon>
        <taxon>Chroococcales</taxon>
        <taxon>Microcystaceae</taxon>
        <taxon>Microcystis</taxon>
    </lineage>
</organism>
<dbReference type="EC" id="2.4.1.266" evidence="6"/>
<dbReference type="GO" id="GO:0016757">
    <property type="term" value="F:glycosyltransferase activity"/>
    <property type="evidence" value="ECO:0007669"/>
    <property type="project" value="UniProtKB-KW"/>
</dbReference>
<dbReference type="PANTHER" id="PTHR48090:SF10">
    <property type="entry name" value="GLUCOSYL-3-PHOSPHOGLYCERATE SYNTHASE"/>
    <property type="match status" value="1"/>
</dbReference>
<reference evidence="11 12" key="1">
    <citation type="submission" date="2019-01" db="EMBL/GenBank/DDBJ databases">
        <title>Coherence of Microcystis species and biogeography revealed through population genomics.</title>
        <authorList>
            <person name="Perez-Carrascal O.M."/>
            <person name="Terrat Y."/>
            <person name="Giani A."/>
            <person name="Fortin N."/>
            <person name="Tromas N."/>
            <person name="Shapiro B.J."/>
        </authorList>
    </citation>
    <scope>NUCLEOTIDE SEQUENCE [LARGE SCALE GENOMIC DNA]</scope>
    <source>
        <strain evidence="11">Ma_OC_H_19870700_S124</strain>
    </source>
</reference>
<dbReference type="InterPro" id="IPR050256">
    <property type="entry name" value="Glycosyltransferase_2"/>
</dbReference>
<evidence type="ECO:0000256" key="9">
    <source>
        <dbReference type="ARBA" id="ARBA00048997"/>
    </source>
</evidence>
<comment type="catalytic activity">
    <reaction evidence="8">
        <text>(2R)-3-phosphoglycerate + UDP-alpha-D-glucose = (2R)-2-O-(alpha-D-glucopyranosyl)-3-phospho-glycerate + UDP + H(+)</text>
        <dbReference type="Rhea" id="RHEA:31319"/>
        <dbReference type="ChEBI" id="CHEBI:15378"/>
        <dbReference type="ChEBI" id="CHEBI:58223"/>
        <dbReference type="ChEBI" id="CHEBI:58272"/>
        <dbReference type="ChEBI" id="CHEBI:58885"/>
        <dbReference type="ChEBI" id="CHEBI:62600"/>
        <dbReference type="EC" id="2.4.1.266"/>
    </reaction>
    <physiologicalReaction direction="left-to-right" evidence="8">
        <dbReference type="Rhea" id="RHEA:31320"/>
    </physiologicalReaction>
</comment>
<keyword evidence="4 11" id="KW-0808">Transferase</keyword>
<evidence type="ECO:0000313" key="12">
    <source>
        <dbReference type="Proteomes" id="UP000316280"/>
    </source>
</evidence>
<dbReference type="Gene3D" id="3.90.550.10">
    <property type="entry name" value="Spore Coat Polysaccharide Biosynthesis Protein SpsA, Chain A"/>
    <property type="match status" value="1"/>
</dbReference>
<comment type="similarity">
    <text evidence="2">Belongs to the glycosyltransferase 2 family.</text>
</comment>
<evidence type="ECO:0000313" key="11">
    <source>
        <dbReference type="EMBL" id="TRT84101.1"/>
    </source>
</evidence>
<evidence type="ECO:0000256" key="6">
    <source>
        <dbReference type="ARBA" id="ARBA00039022"/>
    </source>
</evidence>